<dbReference type="EMBL" id="NEFX01000010">
    <property type="protein sequence ID" value="OTW31280.1"/>
    <property type="molecule type" value="Genomic_DNA"/>
</dbReference>
<sequence>MQYASENVGDYYFLTYDKIFNNDLTKKTLLQEFNSRNSNSSIEFINNKDEIIQQIEKFSGEQYKLHRKNNIESQLKDYLPELETQVVEEIFNDFSINSITNYKYDSYEFVNTFPYLSKVNDISYEFSLVCILKAVKPSSKISLNVTINFLLTTVSSKDNNINIIEIDNIDASTEDGDNLDLITNPFKKELTPVSNELFEECETTNNSTTKIKANSLENNDTICNLNDSDKKVVEHIILNGNFNSKNAQLLDKLYLVISDHLTVDWSHFENKTKALKIAVKKELKKNNLSNAEHIAVEIVDKLLNNYR</sequence>
<organism evidence="1 2">
    <name type="scientific">Staphylococcus agnetis</name>
    <dbReference type="NCBI Taxonomy" id="985762"/>
    <lineage>
        <taxon>Bacteria</taxon>
        <taxon>Bacillati</taxon>
        <taxon>Bacillota</taxon>
        <taxon>Bacilli</taxon>
        <taxon>Bacillales</taxon>
        <taxon>Staphylococcaceae</taxon>
        <taxon>Staphylococcus</taxon>
    </lineage>
</organism>
<reference evidence="1 2" key="1">
    <citation type="submission" date="2017-04" db="EMBL/GenBank/DDBJ databases">
        <title>Staphylococcus agnetis, a potential pathogen in the broiler production.</title>
        <authorList>
            <person name="Poulsen L."/>
        </authorList>
    </citation>
    <scope>NUCLEOTIDE SEQUENCE [LARGE SCALE GENOMIC DNA]</scope>
    <source>
        <strain evidence="1 2">723_310714_2_2_spleen</strain>
    </source>
</reference>
<evidence type="ECO:0000313" key="2">
    <source>
        <dbReference type="Proteomes" id="UP000195208"/>
    </source>
</evidence>
<protein>
    <submittedName>
        <fullName evidence="1">Uncharacterized protein</fullName>
    </submittedName>
</protein>
<gene>
    <name evidence="1" type="ORF">B9M88_04945</name>
</gene>
<evidence type="ECO:0000313" key="1">
    <source>
        <dbReference type="EMBL" id="OTW31280.1"/>
    </source>
</evidence>
<dbReference type="Proteomes" id="UP000195208">
    <property type="component" value="Unassembled WGS sequence"/>
</dbReference>
<proteinExistence type="predicted"/>
<keyword evidence="2" id="KW-1185">Reference proteome</keyword>
<name>A0ABX3Z5W4_9STAP</name>
<comment type="caution">
    <text evidence="1">The sequence shown here is derived from an EMBL/GenBank/DDBJ whole genome shotgun (WGS) entry which is preliminary data.</text>
</comment>
<accession>A0ABX3Z5W4</accession>